<dbReference type="RefSeq" id="WP_133712574.1">
    <property type="nucleotide sequence ID" value="NZ_SOAG01000013.1"/>
</dbReference>
<name>A0A4R7EZN7_9FLAO</name>
<dbReference type="Proteomes" id="UP000295215">
    <property type="component" value="Unassembled WGS sequence"/>
</dbReference>
<dbReference type="CDD" id="cd16017">
    <property type="entry name" value="LptA"/>
    <property type="match status" value="1"/>
</dbReference>
<comment type="subcellular location">
    <subcellularLocation>
        <location evidence="1">Cell membrane</location>
        <topology evidence="1">Multi-pass membrane protein</topology>
    </subcellularLocation>
</comment>
<sequence length="521" mass="60588">MKKYYTSNKVSNEYKSYDKNIFGLFFLLLIPNVVFYIYLDEFRTTIFCSNLILMLVIYLLYKNKYSRILSITGLLLFVVNNGIAMFNVVYYRDLFNISMALSILSTNSGEALEILKEYYFIFLLGTAYFGLLFCIVRRQPLKNVNVRLLLIISVLLTILPSYRLHTTFLSTNFGAMSETKTPDYLMCTPIYSFSPFIEAISFLNQVQYLENLDFNYPDFTTKPNDLENIVVVIGESARKDALSLYGNSYKTTPLIEKRIDNLYVYDHAISASPFTNAAVSLLLSRQLPNSDFKVENNLDNIISLANQSKVWETYWLSTQENLGVYVNLFSVLSYKAKNKKWIHKSKFDEEIVPAYSKALQDSNQKRLIFIHINGSHPIFSKRYPESFEIFKEKSQNTNEYFNSIYYTDFVLDKLIKKLEKTNSILLYVSDHGLTNKENKLMHSPTKKALEVPFFIWHSDRVNDEFKKSGRTEIPISTTNLYNILMDYMGIEGIEYKGENAELNILKPNFKVVKYKDLEDGE</sequence>
<dbReference type="SUPFAM" id="SSF53649">
    <property type="entry name" value="Alkaline phosphatase-like"/>
    <property type="match status" value="1"/>
</dbReference>
<proteinExistence type="predicted"/>
<dbReference type="GO" id="GO:0005886">
    <property type="term" value="C:plasma membrane"/>
    <property type="evidence" value="ECO:0007669"/>
    <property type="project" value="UniProtKB-SubCell"/>
</dbReference>
<feature type="transmembrane region" description="Helical" evidence="7">
    <location>
        <begin position="148"/>
        <end position="165"/>
    </location>
</feature>
<evidence type="ECO:0000256" key="2">
    <source>
        <dbReference type="ARBA" id="ARBA00022475"/>
    </source>
</evidence>
<dbReference type="Pfam" id="PF00884">
    <property type="entry name" value="Sulfatase"/>
    <property type="match status" value="1"/>
</dbReference>
<evidence type="ECO:0000256" key="5">
    <source>
        <dbReference type="ARBA" id="ARBA00022989"/>
    </source>
</evidence>
<feature type="transmembrane region" description="Helical" evidence="7">
    <location>
        <begin position="118"/>
        <end position="136"/>
    </location>
</feature>
<dbReference type="GO" id="GO:0016776">
    <property type="term" value="F:phosphotransferase activity, phosphate group as acceptor"/>
    <property type="evidence" value="ECO:0007669"/>
    <property type="project" value="TreeGrafter"/>
</dbReference>
<feature type="transmembrane region" description="Helical" evidence="7">
    <location>
        <begin position="44"/>
        <end position="61"/>
    </location>
</feature>
<accession>A0A4R7EZN7</accession>
<keyword evidence="5 7" id="KW-1133">Transmembrane helix</keyword>
<dbReference type="GO" id="GO:0009244">
    <property type="term" value="P:lipopolysaccharide core region biosynthetic process"/>
    <property type="evidence" value="ECO:0007669"/>
    <property type="project" value="TreeGrafter"/>
</dbReference>
<dbReference type="PANTHER" id="PTHR30443">
    <property type="entry name" value="INNER MEMBRANE PROTEIN"/>
    <property type="match status" value="1"/>
</dbReference>
<dbReference type="PANTHER" id="PTHR30443:SF0">
    <property type="entry name" value="PHOSPHOETHANOLAMINE TRANSFERASE EPTA"/>
    <property type="match status" value="1"/>
</dbReference>
<evidence type="ECO:0000256" key="3">
    <source>
        <dbReference type="ARBA" id="ARBA00022679"/>
    </source>
</evidence>
<dbReference type="InterPro" id="IPR000917">
    <property type="entry name" value="Sulfatase_N"/>
</dbReference>
<dbReference type="AlphaFoldDB" id="A0A4R7EZN7"/>
<evidence type="ECO:0000256" key="4">
    <source>
        <dbReference type="ARBA" id="ARBA00022692"/>
    </source>
</evidence>
<feature type="transmembrane region" description="Helical" evidence="7">
    <location>
        <begin position="21"/>
        <end position="38"/>
    </location>
</feature>
<evidence type="ECO:0000313" key="10">
    <source>
        <dbReference type="Proteomes" id="UP000295215"/>
    </source>
</evidence>
<feature type="domain" description="Sulfatase N-terminal" evidence="8">
    <location>
        <begin position="228"/>
        <end position="490"/>
    </location>
</feature>
<evidence type="ECO:0000256" key="1">
    <source>
        <dbReference type="ARBA" id="ARBA00004651"/>
    </source>
</evidence>
<evidence type="ECO:0000256" key="7">
    <source>
        <dbReference type="SAM" id="Phobius"/>
    </source>
</evidence>
<keyword evidence="6 7" id="KW-0472">Membrane</keyword>
<feature type="transmembrane region" description="Helical" evidence="7">
    <location>
        <begin position="68"/>
        <end position="91"/>
    </location>
</feature>
<dbReference type="OrthoDB" id="9786870at2"/>
<evidence type="ECO:0000313" key="9">
    <source>
        <dbReference type="EMBL" id="TDS58121.1"/>
    </source>
</evidence>
<dbReference type="InterPro" id="IPR040423">
    <property type="entry name" value="PEA_transferase"/>
</dbReference>
<dbReference type="Gene3D" id="3.40.720.10">
    <property type="entry name" value="Alkaline Phosphatase, subunit A"/>
    <property type="match status" value="1"/>
</dbReference>
<organism evidence="9 10">
    <name type="scientific">Myroides indicus</name>
    <dbReference type="NCBI Taxonomy" id="1323422"/>
    <lineage>
        <taxon>Bacteria</taxon>
        <taxon>Pseudomonadati</taxon>
        <taxon>Bacteroidota</taxon>
        <taxon>Flavobacteriia</taxon>
        <taxon>Flavobacteriales</taxon>
        <taxon>Flavobacteriaceae</taxon>
        <taxon>Myroides</taxon>
    </lineage>
</organism>
<comment type="caution">
    <text evidence="9">The sequence shown here is derived from an EMBL/GenBank/DDBJ whole genome shotgun (WGS) entry which is preliminary data.</text>
</comment>
<gene>
    <name evidence="9" type="ORF">C8P70_11333</name>
</gene>
<dbReference type="InterPro" id="IPR058130">
    <property type="entry name" value="PEA_transf_C"/>
</dbReference>
<keyword evidence="2" id="KW-1003">Cell membrane</keyword>
<protein>
    <submittedName>
        <fullName evidence="9">Glucan phosphoethanolaminetransferase (Alkaline phosphatase superfamily)</fullName>
    </submittedName>
</protein>
<keyword evidence="3 9" id="KW-0808">Transferase</keyword>
<dbReference type="InterPro" id="IPR017850">
    <property type="entry name" value="Alkaline_phosphatase_core_sf"/>
</dbReference>
<evidence type="ECO:0000256" key="6">
    <source>
        <dbReference type="ARBA" id="ARBA00023136"/>
    </source>
</evidence>
<evidence type="ECO:0000259" key="8">
    <source>
        <dbReference type="Pfam" id="PF00884"/>
    </source>
</evidence>
<reference evidence="9 10" key="1">
    <citation type="submission" date="2019-03" db="EMBL/GenBank/DDBJ databases">
        <title>Genomic Encyclopedia of Archaeal and Bacterial Type Strains, Phase II (KMG-II): from individual species to whole genera.</title>
        <authorList>
            <person name="Goeker M."/>
        </authorList>
    </citation>
    <scope>NUCLEOTIDE SEQUENCE [LARGE SCALE GENOMIC DNA]</scope>
    <source>
        <strain evidence="9 10">DSM 28213</strain>
    </source>
</reference>
<dbReference type="EMBL" id="SOAG01000013">
    <property type="protein sequence ID" value="TDS58121.1"/>
    <property type="molecule type" value="Genomic_DNA"/>
</dbReference>
<keyword evidence="4 7" id="KW-0812">Transmembrane</keyword>
<keyword evidence="10" id="KW-1185">Reference proteome</keyword>